<reference evidence="2" key="1">
    <citation type="submission" date="2025-08" db="UniProtKB">
        <authorList>
            <consortium name="Ensembl"/>
        </authorList>
    </citation>
    <scope>IDENTIFICATION</scope>
</reference>
<evidence type="ECO:0000256" key="1">
    <source>
        <dbReference type="SAM" id="SignalP"/>
    </source>
</evidence>
<proteinExistence type="predicted"/>
<feature type="chain" id="PRO_5034086448" evidence="1">
    <location>
        <begin position="27"/>
        <end position="77"/>
    </location>
</feature>
<dbReference type="Ensembl" id="ENSPLOT00000016185.1">
    <property type="protein sequence ID" value="ENSPLOP00000014605.1"/>
    <property type="gene ID" value="ENSPLOG00000010702.1"/>
</dbReference>
<evidence type="ECO:0000313" key="2">
    <source>
        <dbReference type="Ensembl" id="ENSPLOP00000014605.1"/>
    </source>
</evidence>
<name>A0A8C8X9B5_PANLE</name>
<reference evidence="2" key="2">
    <citation type="submission" date="2025-09" db="UniProtKB">
        <authorList>
            <consortium name="Ensembl"/>
        </authorList>
    </citation>
    <scope>IDENTIFICATION</scope>
</reference>
<keyword evidence="1" id="KW-0732">Signal</keyword>
<protein>
    <submittedName>
        <fullName evidence="2">Uncharacterized protein</fullName>
    </submittedName>
</protein>
<accession>A0A8C8X9B5</accession>
<feature type="signal peptide" evidence="1">
    <location>
        <begin position="1"/>
        <end position="26"/>
    </location>
</feature>
<dbReference type="Proteomes" id="UP000694399">
    <property type="component" value="Unassembled WGS sequence"/>
</dbReference>
<organism evidence="2 3">
    <name type="scientific">Panthera leo</name>
    <name type="common">Lion</name>
    <dbReference type="NCBI Taxonomy" id="9689"/>
    <lineage>
        <taxon>Eukaryota</taxon>
        <taxon>Metazoa</taxon>
        <taxon>Chordata</taxon>
        <taxon>Craniata</taxon>
        <taxon>Vertebrata</taxon>
        <taxon>Euteleostomi</taxon>
        <taxon>Mammalia</taxon>
        <taxon>Eutheria</taxon>
        <taxon>Laurasiatheria</taxon>
        <taxon>Carnivora</taxon>
        <taxon>Feliformia</taxon>
        <taxon>Felidae</taxon>
        <taxon>Pantherinae</taxon>
        <taxon>Panthera</taxon>
    </lineage>
</organism>
<sequence length="77" mass="8507">SQRLHCWAPRQLAPLPLCILVLAAKATDIKDEQRSRKHACCLLEIVFDVAGGWGKGRLLGLLKPAALQTHVRACPWP</sequence>
<dbReference type="AlphaFoldDB" id="A0A8C8X9B5"/>
<keyword evidence="3" id="KW-1185">Reference proteome</keyword>
<evidence type="ECO:0000313" key="3">
    <source>
        <dbReference type="Proteomes" id="UP000694399"/>
    </source>
</evidence>